<dbReference type="InterPro" id="IPR012338">
    <property type="entry name" value="Beta-lactam/transpept-like"/>
</dbReference>
<reference evidence="3" key="1">
    <citation type="journal article" date="2015" name="Nature">
        <title>Complex archaea that bridge the gap between prokaryotes and eukaryotes.</title>
        <authorList>
            <person name="Spang A."/>
            <person name="Saw J.H."/>
            <person name="Jorgensen S.L."/>
            <person name="Zaremba-Niedzwiedzka K."/>
            <person name="Martijn J."/>
            <person name="Lind A.E."/>
            <person name="van Eijk R."/>
            <person name="Schleper C."/>
            <person name="Guy L."/>
            <person name="Ettema T.J."/>
        </authorList>
    </citation>
    <scope>NUCLEOTIDE SEQUENCE</scope>
</reference>
<protein>
    <recommendedName>
        <fullName evidence="4">Beta-lactamase-related domain-containing protein</fullName>
    </recommendedName>
</protein>
<dbReference type="PANTHER" id="PTHR46825">
    <property type="entry name" value="D-ALANYL-D-ALANINE-CARBOXYPEPTIDASE/ENDOPEPTIDASE AMPH"/>
    <property type="match status" value="1"/>
</dbReference>
<dbReference type="InterPro" id="IPR050491">
    <property type="entry name" value="AmpC-like"/>
</dbReference>
<dbReference type="AlphaFoldDB" id="A0A0F9RR97"/>
<evidence type="ECO:0000259" key="1">
    <source>
        <dbReference type="Pfam" id="PF00144"/>
    </source>
</evidence>
<dbReference type="PANTHER" id="PTHR46825:SF9">
    <property type="entry name" value="BETA-LACTAMASE-RELATED DOMAIN-CONTAINING PROTEIN"/>
    <property type="match status" value="1"/>
</dbReference>
<evidence type="ECO:0000259" key="2">
    <source>
        <dbReference type="Pfam" id="PF13969"/>
    </source>
</evidence>
<dbReference type="Gene3D" id="2.40.128.210">
    <property type="entry name" value="Pab87 octamerisation domain"/>
    <property type="match status" value="1"/>
</dbReference>
<accession>A0A0F9RR97</accession>
<sequence length="489" mass="55139">MEILHFKPIKKSMKETIMLDIDTFKRNFEPRVSSTMTKNNVPGMAIAIVHNDRVVYSRGFGSRNLKKFLPYTPDTLNGFGSCTKSFTSLAIMQLYDQGKLDLHDPISKYIPFKIALKDHPITIHHLMSHTSGIPSLGAAELIIGLNFPIDLGFPPIPFSSWEDFYTHFNQAQEEILFKPEEHFFYFNGGYTALGQIINKVSGMKYEEYVRKNILDPLDMNRSGILEPHFTEDDNISIPYEMVPDKNGKPKPTPAEFPFNQLIFAAGGLISSVNEMANYIIMMMNGGKFGEKLLLDADKINELHKMHHIDRIHSVLSAFGKKCGYGYGWSVSDNFLGKTLILHGGGITGGYSLIGFIKELKIGFVAIGNAEGFPVHEVYAALALLLGKDPDKEIPFFIRNIHYNKLCGEYMGYKGITKGKIVNKLGVLHLNTQFPPTSYPLFPSSDDHETLEYYILTLSGVKMPVIFSLDKDNKVHFTFERNSFHKVGEL</sequence>
<organism evidence="3">
    <name type="scientific">marine sediment metagenome</name>
    <dbReference type="NCBI Taxonomy" id="412755"/>
    <lineage>
        <taxon>unclassified sequences</taxon>
        <taxon>metagenomes</taxon>
        <taxon>ecological metagenomes</taxon>
    </lineage>
</organism>
<dbReference type="EMBL" id="LAZR01000813">
    <property type="protein sequence ID" value="KKN57229.1"/>
    <property type="molecule type" value="Genomic_DNA"/>
</dbReference>
<feature type="domain" description="Pab87 octamerisation" evidence="2">
    <location>
        <begin position="391"/>
        <end position="484"/>
    </location>
</feature>
<dbReference type="InterPro" id="IPR025879">
    <property type="entry name" value="Pab87_oct"/>
</dbReference>
<evidence type="ECO:0000313" key="3">
    <source>
        <dbReference type="EMBL" id="KKN57229.1"/>
    </source>
</evidence>
<comment type="caution">
    <text evidence="3">The sequence shown here is derived from an EMBL/GenBank/DDBJ whole genome shotgun (WGS) entry which is preliminary data.</text>
</comment>
<evidence type="ECO:0008006" key="4">
    <source>
        <dbReference type="Google" id="ProtNLM"/>
    </source>
</evidence>
<dbReference type="Gene3D" id="3.40.710.10">
    <property type="entry name" value="DD-peptidase/beta-lactamase superfamily"/>
    <property type="match status" value="1"/>
</dbReference>
<name>A0A0F9RR97_9ZZZZ</name>
<dbReference type="Pfam" id="PF13969">
    <property type="entry name" value="Pab87_oct"/>
    <property type="match status" value="1"/>
</dbReference>
<dbReference type="Pfam" id="PF00144">
    <property type="entry name" value="Beta-lactamase"/>
    <property type="match status" value="1"/>
</dbReference>
<proteinExistence type="predicted"/>
<dbReference type="InterPro" id="IPR038164">
    <property type="entry name" value="Pab87_oct_sf"/>
</dbReference>
<feature type="domain" description="Beta-lactamase-related" evidence="1">
    <location>
        <begin position="32"/>
        <end position="381"/>
    </location>
</feature>
<gene>
    <name evidence="3" type="ORF">LCGC14_0564420</name>
</gene>
<dbReference type="SUPFAM" id="SSF56601">
    <property type="entry name" value="beta-lactamase/transpeptidase-like"/>
    <property type="match status" value="1"/>
</dbReference>
<dbReference type="InterPro" id="IPR001466">
    <property type="entry name" value="Beta-lactam-related"/>
</dbReference>